<sequence>MNDFKQQISNAINERETGDTNKALEMFLQIDKTQLKSEQLFDYLGELGLTYWHLKKYDEAKAVFKEMHKYAEETGNRSYEALALRHLSRPEFNENNTDTAIKYAQQARQIALEEKRQDLAWFDHGVVTTLIFGKAPTEEIKRWFEIEAEDLYKTSRNTKDEIAKWVWTSGLLMDRARVFNNTTDLYLALMIAEQFNLARRKEQIEELIQKFKSK</sequence>
<organism evidence="1 2">
    <name type="scientific">candidate division WWE3 bacterium GW2011_GWB2_43_22</name>
    <dbReference type="NCBI Taxonomy" id="1619118"/>
    <lineage>
        <taxon>Bacteria</taxon>
        <taxon>Katanobacteria</taxon>
    </lineage>
</organism>
<evidence type="ECO:0000313" key="1">
    <source>
        <dbReference type="EMBL" id="KKT09563.1"/>
    </source>
</evidence>
<dbReference type="SUPFAM" id="SSF48452">
    <property type="entry name" value="TPR-like"/>
    <property type="match status" value="1"/>
</dbReference>
<dbReference type="EMBL" id="LCGF01000034">
    <property type="protein sequence ID" value="KKT09563.1"/>
    <property type="molecule type" value="Genomic_DNA"/>
</dbReference>
<comment type="caution">
    <text evidence="1">The sequence shown here is derived from an EMBL/GenBank/DDBJ whole genome shotgun (WGS) entry which is preliminary data.</text>
</comment>
<dbReference type="InterPro" id="IPR011990">
    <property type="entry name" value="TPR-like_helical_dom_sf"/>
</dbReference>
<dbReference type="Proteomes" id="UP000033910">
    <property type="component" value="Unassembled WGS sequence"/>
</dbReference>
<gene>
    <name evidence="1" type="ORF">UV89_C0034G0005</name>
</gene>
<dbReference type="Gene3D" id="1.25.40.10">
    <property type="entry name" value="Tetratricopeptide repeat domain"/>
    <property type="match status" value="1"/>
</dbReference>
<name>A0A0G1EIA0_UNCKA</name>
<proteinExistence type="predicted"/>
<accession>A0A0G1EIA0</accession>
<dbReference type="AlphaFoldDB" id="A0A0G1EIA0"/>
<reference evidence="1 2" key="1">
    <citation type="journal article" date="2015" name="Nature">
        <title>rRNA introns, odd ribosomes, and small enigmatic genomes across a large radiation of phyla.</title>
        <authorList>
            <person name="Brown C.T."/>
            <person name="Hug L.A."/>
            <person name="Thomas B.C."/>
            <person name="Sharon I."/>
            <person name="Castelle C.J."/>
            <person name="Singh A."/>
            <person name="Wilkins M.J."/>
            <person name="Williams K.H."/>
            <person name="Banfield J.F."/>
        </authorList>
    </citation>
    <scope>NUCLEOTIDE SEQUENCE [LARGE SCALE GENOMIC DNA]</scope>
</reference>
<protein>
    <submittedName>
        <fullName evidence="1">Tetratricopeptide</fullName>
    </submittedName>
</protein>
<evidence type="ECO:0000313" key="2">
    <source>
        <dbReference type="Proteomes" id="UP000033910"/>
    </source>
</evidence>